<dbReference type="InterPro" id="IPR002035">
    <property type="entry name" value="VWF_A"/>
</dbReference>
<evidence type="ECO:0000313" key="2">
    <source>
        <dbReference type="EMBL" id="MFC5745655.1"/>
    </source>
</evidence>
<dbReference type="SUPFAM" id="SSF53300">
    <property type="entry name" value="vWA-like"/>
    <property type="match status" value="1"/>
</dbReference>
<name>A0ABW0ZXU4_9ACTN</name>
<protein>
    <submittedName>
        <fullName evidence="2">Substrate-binding and VWA domain-containing protein</fullName>
    </submittedName>
</protein>
<dbReference type="EMBL" id="JBHSON010000009">
    <property type="protein sequence ID" value="MFC5745655.1"/>
    <property type="molecule type" value="Genomic_DNA"/>
</dbReference>
<organism evidence="2 3">
    <name type="scientific">Actinomadura rugatobispora</name>
    <dbReference type="NCBI Taxonomy" id="1994"/>
    <lineage>
        <taxon>Bacteria</taxon>
        <taxon>Bacillati</taxon>
        <taxon>Actinomycetota</taxon>
        <taxon>Actinomycetes</taxon>
        <taxon>Streptosporangiales</taxon>
        <taxon>Thermomonosporaceae</taxon>
        <taxon>Actinomadura</taxon>
    </lineage>
</organism>
<sequence length="536" mass="56158">MKRRARRRPPLSVVIAVLAVLVASMVGVGLSRLGGSCGEGEKETLRLAADPAIAPAVTATAQRFDDRCLEIVVTAAPSAASVLTLGGARRESRADAFILDSSLWLAMAGSAAQRTGAAVPRPVGSAALSPLVLVRSQATPPPPGGLTWRSLRRDAHSTAYGLRIVDPESDASGVAALLMARRGGGDTSLAGFTDILREAQSHDSNTVAKDAGAALANLARSSDRSVLAVSEQSVRRHARTGGAPVVAQTPGDGTVTLDFPLIVHGSARADDAKRFLAELNSRRGARELAKIGLRPANDRAGGATIDPRATLETLEMWRRMRLGTRMLTLVDVSGSMDQQVPGTGETRMTITAGELTKGIALLPDEAEAGVWAFSTGMDGTRPYRSLAPVGRLGGVSSAGTHRAAVQQALGRLRAKPDGDTGLYDSILAAFRTMKAGYRADMINIVLVLSDGRNDFAGGITETALLGELRKEYDPARPVQVIGLAFGPDIDIAALKRVSEATGGTAYRLRDPREILELFGRSAALKICDNPGRCPTG</sequence>
<proteinExistence type="predicted"/>
<dbReference type="Proteomes" id="UP001596074">
    <property type="component" value="Unassembled WGS sequence"/>
</dbReference>
<comment type="caution">
    <text evidence="2">The sequence shown here is derived from an EMBL/GenBank/DDBJ whole genome shotgun (WGS) entry which is preliminary data.</text>
</comment>
<feature type="domain" description="VWFA" evidence="1">
    <location>
        <begin position="325"/>
        <end position="521"/>
    </location>
</feature>
<evidence type="ECO:0000259" key="1">
    <source>
        <dbReference type="PROSITE" id="PS50234"/>
    </source>
</evidence>
<dbReference type="InterPro" id="IPR036465">
    <property type="entry name" value="vWFA_dom_sf"/>
</dbReference>
<accession>A0ABW0ZXU4</accession>
<dbReference type="Pfam" id="PF13531">
    <property type="entry name" value="SBP_bac_11"/>
    <property type="match status" value="1"/>
</dbReference>
<reference evidence="3" key="1">
    <citation type="journal article" date="2019" name="Int. J. Syst. Evol. Microbiol.">
        <title>The Global Catalogue of Microorganisms (GCM) 10K type strain sequencing project: providing services to taxonomists for standard genome sequencing and annotation.</title>
        <authorList>
            <consortium name="The Broad Institute Genomics Platform"/>
            <consortium name="The Broad Institute Genome Sequencing Center for Infectious Disease"/>
            <person name="Wu L."/>
            <person name="Ma J."/>
        </authorList>
    </citation>
    <scope>NUCLEOTIDE SEQUENCE [LARGE SCALE GENOMIC DNA]</scope>
    <source>
        <strain evidence="3">KCTC 42087</strain>
    </source>
</reference>
<dbReference type="Gene3D" id="3.40.50.410">
    <property type="entry name" value="von Willebrand factor, type A domain"/>
    <property type="match status" value="1"/>
</dbReference>
<dbReference type="RefSeq" id="WP_378281279.1">
    <property type="nucleotide sequence ID" value="NZ_JBHSON010000009.1"/>
</dbReference>
<evidence type="ECO:0000313" key="3">
    <source>
        <dbReference type="Proteomes" id="UP001596074"/>
    </source>
</evidence>
<gene>
    <name evidence="2" type="ORF">ACFPZN_08560</name>
</gene>
<keyword evidence="3" id="KW-1185">Reference proteome</keyword>
<dbReference type="SMART" id="SM00327">
    <property type="entry name" value="VWA"/>
    <property type="match status" value="1"/>
</dbReference>
<dbReference type="PROSITE" id="PS50234">
    <property type="entry name" value="VWFA"/>
    <property type="match status" value="1"/>
</dbReference>
<dbReference type="SUPFAM" id="SSF53850">
    <property type="entry name" value="Periplasmic binding protein-like II"/>
    <property type="match status" value="1"/>
</dbReference>